<dbReference type="Proteomes" id="UP000030765">
    <property type="component" value="Unassembled WGS sequence"/>
</dbReference>
<evidence type="ECO:0000313" key="4">
    <source>
        <dbReference type="Proteomes" id="UP000030765"/>
    </source>
</evidence>
<evidence type="ECO:0008006" key="5">
    <source>
        <dbReference type="Google" id="ProtNLM"/>
    </source>
</evidence>
<dbReference type="EnsemblMetazoa" id="ASIC017011-RA">
    <property type="protein sequence ID" value="ASIC017011-PA"/>
    <property type="gene ID" value="ASIC017011"/>
</dbReference>
<protein>
    <recommendedName>
        <fullName evidence="5">Secreted protein</fullName>
    </recommendedName>
</protein>
<proteinExistence type="predicted"/>
<organism evidence="2">
    <name type="scientific">Anopheles sinensis</name>
    <name type="common">Mosquito</name>
    <dbReference type="NCBI Taxonomy" id="74873"/>
    <lineage>
        <taxon>Eukaryota</taxon>
        <taxon>Metazoa</taxon>
        <taxon>Ecdysozoa</taxon>
        <taxon>Arthropoda</taxon>
        <taxon>Hexapoda</taxon>
        <taxon>Insecta</taxon>
        <taxon>Pterygota</taxon>
        <taxon>Neoptera</taxon>
        <taxon>Endopterygota</taxon>
        <taxon>Diptera</taxon>
        <taxon>Nematocera</taxon>
        <taxon>Culicoidea</taxon>
        <taxon>Culicidae</taxon>
        <taxon>Anophelinae</taxon>
        <taxon>Anopheles</taxon>
    </lineage>
</organism>
<reference evidence="2 4" key="1">
    <citation type="journal article" date="2014" name="BMC Genomics">
        <title>Genome sequence of Anopheles sinensis provides insight into genetics basis of mosquito competence for malaria parasites.</title>
        <authorList>
            <person name="Zhou D."/>
            <person name="Zhang D."/>
            <person name="Ding G."/>
            <person name="Shi L."/>
            <person name="Hou Q."/>
            <person name="Ye Y."/>
            <person name="Xu Y."/>
            <person name="Zhou H."/>
            <person name="Xiong C."/>
            <person name="Li S."/>
            <person name="Yu J."/>
            <person name="Hong S."/>
            <person name="Yu X."/>
            <person name="Zou P."/>
            <person name="Chen C."/>
            <person name="Chang X."/>
            <person name="Wang W."/>
            <person name="Lv Y."/>
            <person name="Sun Y."/>
            <person name="Ma L."/>
            <person name="Shen B."/>
            <person name="Zhu C."/>
        </authorList>
    </citation>
    <scope>NUCLEOTIDE SEQUENCE [LARGE SCALE GENOMIC DNA]</scope>
</reference>
<gene>
    <name evidence="2" type="ORF">ZHAS_00017011</name>
</gene>
<dbReference type="EMBL" id="KE525342">
    <property type="protein sequence ID" value="KFB49003.1"/>
    <property type="molecule type" value="Genomic_DNA"/>
</dbReference>
<sequence length="308" mass="34867">MLHFLHFLVFLFLCFPLPRLACQSRGWIGTCGHGRMLLHPGLKHHPGVLVMARALAGFPTQFVRPPAQSPSGGKKNWRFLNFSARSRYTVILLAARTQYTTRYPVSGGFLVKYDRTERRAACYRTGISPPPPRVLVFRATLVASGPPFREKDYGTPLQSRCFRAWQASFRFRSWLAASGREKFFDSKDTRREPPTLEPIVTQHINPFVERPEVALGDDNSYAPADSNRRLRLRIAGDAAFSTFATFKKNPDLKRREIRSRHVCFACGHLPPGAANHKRWNRRGNGVGVRRWRSALVAALSPLPSGKDD</sequence>
<keyword evidence="1" id="KW-0732">Signal</keyword>
<reference evidence="3" key="2">
    <citation type="submission" date="2020-05" db="UniProtKB">
        <authorList>
            <consortium name="EnsemblMetazoa"/>
        </authorList>
    </citation>
    <scope>IDENTIFICATION</scope>
</reference>
<name>A0A084WFK9_ANOSI</name>
<dbReference type="AlphaFoldDB" id="A0A084WFK9"/>
<dbReference type="EMBL" id="ATLV01023372">
    <property type="status" value="NOT_ANNOTATED_CDS"/>
    <property type="molecule type" value="Genomic_DNA"/>
</dbReference>
<evidence type="ECO:0000313" key="3">
    <source>
        <dbReference type="EnsemblMetazoa" id="ASIC017011-PA"/>
    </source>
</evidence>
<feature type="chain" id="PRO_5001784697" description="Secreted protein" evidence="1">
    <location>
        <begin position="22"/>
        <end position="308"/>
    </location>
</feature>
<feature type="signal peptide" evidence="1">
    <location>
        <begin position="1"/>
        <end position="21"/>
    </location>
</feature>
<evidence type="ECO:0000313" key="2">
    <source>
        <dbReference type="EMBL" id="KFB49003.1"/>
    </source>
</evidence>
<evidence type="ECO:0000256" key="1">
    <source>
        <dbReference type="SAM" id="SignalP"/>
    </source>
</evidence>
<dbReference type="VEuPathDB" id="VectorBase:ASIC017011"/>
<accession>A0A084WFK9</accession>
<keyword evidence="4" id="KW-1185">Reference proteome</keyword>